<dbReference type="AlphaFoldDB" id="A0A7X0PEA1"/>
<feature type="domain" description="PilY1 beta-propeller" evidence="5">
    <location>
        <begin position="581"/>
        <end position="717"/>
    </location>
</feature>
<dbReference type="InterPro" id="IPR008707">
    <property type="entry name" value="B-propeller_PilY1"/>
</dbReference>
<comment type="caution">
    <text evidence="6">The sequence shown here is derived from an EMBL/GenBank/DDBJ whole genome shotgun (WGS) entry which is preliminary data.</text>
</comment>
<protein>
    <submittedName>
        <fullName evidence="6">Type IV pilus assembly protein PilY1</fullName>
    </submittedName>
</protein>
<keyword evidence="7" id="KW-1185">Reference proteome</keyword>
<evidence type="ECO:0000313" key="6">
    <source>
        <dbReference type="EMBL" id="MBB6560360.1"/>
    </source>
</evidence>
<evidence type="ECO:0000256" key="3">
    <source>
        <dbReference type="SAM" id="MobiDB-lite"/>
    </source>
</evidence>
<dbReference type="Proteomes" id="UP000575083">
    <property type="component" value="Unassembled WGS sequence"/>
</dbReference>
<name>A0A7X0PEA1_9BURK</name>
<proteinExistence type="predicted"/>
<dbReference type="Pfam" id="PF05567">
    <property type="entry name" value="T4P_PilY1"/>
    <property type="match status" value="2"/>
</dbReference>
<feature type="chain" id="PRO_5030636298" evidence="4">
    <location>
        <begin position="30"/>
        <end position="1194"/>
    </location>
</feature>
<evidence type="ECO:0000313" key="7">
    <source>
        <dbReference type="Proteomes" id="UP000575083"/>
    </source>
</evidence>
<reference evidence="6 7" key="1">
    <citation type="submission" date="2020-08" db="EMBL/GenBank/DDBJ databases">
        <title>Functional genomics of gut bacteria from endangered species of beetles.</title>
        <authorList>
            <person name="Carlos-Shanley C."/>
        </authorList>
    </citation>
    <scope>NUCLEOTIDE SEQUENCE [LARGE SCALE GENOMIC DNA]</scope>
    <source>
        <strain evidence="6 7">S00198</strain>
    </source>
</reference>
<organism evidence="6 7">
    <name type="scientific">Acidovorax soli</name>
    <dbReference type="NCBI Taxonomy" id="592050"/>
    <lineage>
        <taxon>Bacteria</taxon>
        <taxon>Pseudomonadati</taxon>
        <taxon>Pseudomonadota</taxon>
        <taxon>Betaproteobacteria</taxon>
        <taxon>Burkholderiales</taxon>
        <taxon>Comamonadaceae</taxon>
        <taxon>Acidovorax</taxon>
    </lineage>
</organism>
<evidence type="ECO:0000256" key="1">
    <source>
        <dbReference type="ARBA" id="ARBA00022723"/>
    </source>
</evidence>
<gene>
    <name evidence="6" type="ORF">HNP48_003034</name>
</gene>
<dbReference type="RefSeq" id="WP_184858290.1">
    <property type="nucleotide sequence ID" value="NZ_JACHLK010000005.1"/>
</dbReference>
<feature type="region of interest" description="Disordered" evidence="3">
    <location>
        <begin position="63"/>
        <end position="82"/>
    </location>
</feature>
<evidence type="ECO:0000256" key="4">
    <source>
        <dbReference type="SAM" id="SignalP"/>
    </source>
</evidence>
<keyword evidence="4" id="KW-0732">Signal</keyword>
<keyword evidence="2" id="KW-0106">Calcium</keyword>
<accession>A0A7X0PEA1</accession>
<evidence type="ECO:0000256" key="2">
    <source>
        <dbReference type="ARBA" id="ARBA00022837"/>
    </source>
</evidence>
<keyword evidence="1" id="KW-0479">Metal-binding</keyword>
<dbReference type="GO" id="GO:0046872">
    <property type="term" value="F:metal ion binding"/>
    <property type="evidence" value="ECO:0007669"/>
    <property type="project" value="UniProtKB-KW"/>
</dbReference>
<feature type="region of interest" description="Disordered" evidence="3">
    <location>
        <begin position="1164"/>
        <end position="1194"/>
    </location>
</feature>
<feature type="compositionally biased region" description="Polar residues" evidence="3">
    <location>
        <begin position="65"/>
        <end position="82"/>
    </location>
</feature>
<feature type="signal peptide" evidence="4">
    <location>
        <begin position="1"/>
        <end position="29"/>
    </location>
</feature>
<sequence length="1194" mass="129452">MHRTAAPRFRKHLIALAAGAALAPHGAWALDLAQSPPGTVEPYVSPNVIISIDDSGSMEYRLDSEASTSNNQTTPNADGTWPASSKRINVLKYTMVGSGGTGGIFRDTTLLPDKKIRLSWQAMWNNGGSPDAINVNSSTMKTNSMRRLNTSHRNNFISFISNLKATNGTPSHTMFKQADEYMRQGLGTSSAWASDPGTTGAPYLACRRSYHIMMTDGRWNGTAYAIPDTTKRDNATNLTLPDSNVYGGSTATERAKTALYRDTVDNTLADWAFYSWATPMQTSGMTGALQPAADYRKAPATENFGKDTANKDAILERYWNPRYNPATWPHMVTYTIGFSNVSTTWPGAPTIAAPTEMTPFGYDGSFRDLVTGTKTWPTMDNENKRSLDLWHAALNGRGRFYAVTKGEDLEKAFREIFGQINTATDPDLSASATSGSNVSRSEVGKYTAAYEPTKAWKGFVTAERVKPDGTAVSDPGWSGKNTADKLDALATISTRLILSWSDKWDASKYRGGVPFKWASDETNLSTAQKTWLQTNVSGTVETATKGQERLEYIRGERSKEGSEDTGYTTAKPYRERDSRQGDIINSDVWYTGAPAGDSLLKGYANFVRSEKSRPPMLYVGGNDGMLHGFAAVDGQEKLAYVPRGVIPNLPLLTDPQYNTKHRYFVDGSPMTGDIDANGGIQDPTDPNYAAFVPDWRTYLVGTLGQGGKGYFVLDVTNPTATASPTGVPGFTEGNAQQLVKLDRTRGSTEAAPVCGSMTGLEKTTCEKVVDEDKDIGHITSRPVRNDADAMRTTQITRMNNNRWAVVLGNGYNSANQRPVLLIQYLDGLRELVRIPTTTQAAGTGNANDNGLGAPRVVDLDDDGRVDVVYAGDNRGNMWKFDLTSATPGNWKVAFGGSPLFTAQGPAALGNPSRTKIQPISTAPTVRANDRNKQTGSGPTAKTSRVGGMMVAFGTGRNVDVTDPSNVDVQSLYSVLDNTRYRYVGTGASKRLEVHPGGGSCPNGADCVPAPAALGTGIATAKLAQQKFTDVSADYATVDIVDELKLETWGNYNGWYMDLPAVGERLLKPLEFYDATNLLTVWSQVPAKGSNVDPNIESCDSTSVDAERQYRTFVNIMDGKRPTFQIVDMNADKKYTAADQGVSRAQVAKGPHSIIKKNQFENIDVSAKGGSNGKAGEDIASPPEESMRPSWRQIR</sequence>
<dbReference type="EMBL" id="JACHLK010000005">
    <property type="protein sequence ID" value="MBB6560360.1"/>
    <property type="molecule type" value="Genomic_DNA"/>
</dbReference>
<evidence type="ECO:0000259" key="5">
    <source>
        <dbReference type="Pfam" id="PF05567"/>
    </source>
</evidence>
<feature type="domain" description="PilY1 beta-propeller" evidence="5">
    <location>
        <begin position="789"/>
        <end position="979"/>
    </location>
</feature>